<dbReference type="InterPro" id="IPR009003">
    <property type="entry name" value="Peptidase_S1_PA"/>
</dbReference>
<dbReference type="Pfam" id="PF13365">
    <property type="entry name" value="Trypsin_2"/>
    <property type="match status" value="1"/>
</dbReference>
<dbReference type="OrthoDB" id="513782at2"/>
<dbReference type="Proteomes" id="UP000214720">
    <property type="component" value="Unassembled WGS sequence"/>
</dbReference>
<sequence length="390" mass="43563">MELGSRVERITRFLTQISEGNIENVMPLSDPDAETFGILPELMPDEASSANEGLNKIKLGRKGLVTSDEADGLEAIIMLRERPVFFLDKDRYSTLKNPWTVLNAEATRERLAKAARAIGRIELPTQLMYPFGGTGFLVGNGLLMTNRHVAQLFSHGVGVEGLLFTSGDAAVDFQRERYTPRDDHSNWFEIERVLMVHPYWDMALLRVKGLQGREALRLSVDEPSVGQSIVTIGYPARDDRNDLAEQDRIFERIYNAKRFMPGSIRPRARIQSFDQMVVAATHDASTLGGCSGSAVLDPDSAEVVALHFAGEYLIRNYGVPAMELACNSPERYPRRRTNGTQLGGASARQRAGACRRRLAPHRRRLRPPLRRPPCRRPPPRIQSPGMCPCA</sequence>
<gene>
    <name evidence="2" type="ORF">BSU04_37070</name>
</gene>
<proteinExistence type="predicted"/>
<comment type="caution">
    <text evidence="2">The sequence shown here is derived from an EMBL/GenBank/DDBJ whole genome shotgun (WGS) entry which is preliminary data.</text>
</comment>
<name>A0A226WRF4_CABSO</name>
<dbReference type="GO" id="GO:0006508">
    <property type="term" value="P:proteolysis"/>
    <property type="evidence" value="ECO:0007669"/>
    <property type="project" value="UniProtKB-KW"/>
</dbReference>
<dbReference type="InterPro" id="IPR043504">
    <property type="entry name" value="Peptidase_S1_PA_chymotrypsin"/>
</dbReference>
<evidence type="ECO:0000256" key="1">
    <source>
        <dbReference type="SAM" id="MobiDB-lite"/>
    </source>
</evidence>
<dbReference type="GO" id="GO:0008233">
    <property type="term" value="F:peptidase activity"/>
    <property type="evidence" value="ECO:0007669"/>
    <property type="project" value="UniProtKB-KW"/>
</dbReference>
<dbReference type="Gene3D" id="2.40.10.10">
    <property type="entry name" value="Trypsin-like serine proteases"/>
    <property type="match status" value="2"/>
</dbReference>
<feature type="compositionally biased region" description="Basic residues" evidence="1">
    <location>
        <begin position="353"/>
        <end position="378"/>
    </location>
</feature>
<dbReference type="RefSeq" id="WP_089164898.1">
    <property type="nucleotide sequence ID" value="NZ_MTHB01000251.1"/>
</dbReference>
<keyword evidence="2" id="KW-0645">Protease</keyword>
<keyword evidence="2" id="KW-0378">Hydrolase</keyword>
<evidence type="ECO:0000313" key="3">
    <source>
        <dbReference type="Proteomes" id="UP000214720"/>
    </source>
</evidence>
<protein>
    <submittedName>
        <fullName evidence="2">Putative protease</fullName>
    </submittedName>
</protein>
<feature type="region of interest" description="Disordered" evidence="1">
    <location>
        <begin position="333"/>
        <end position="390"/>
    </location>
</feature>
<organism evidence="2 3">
    <name type="scientific">Caballeronia sordidicola</name>
    <name type="common">Burkholderia sordidicola</name>
    <dbReference type="NCBI Taxonomy" id="196367"/>
    <lineage>
        <taxon>Bacteria</taxon>
        <taxon>Pseudomonadati</taxon>
        <taxon>Pseudomonadota</taxon>
        <taxon>Betaproteobacteria</taxon>
        <taxon>Burkholderiales</taxon>
        <taxon>Burkholderiaceae</taxon>
        <taxon>Caballeronia</taxon>
    </lineage>
</organism>
<evidence type="ECO:0000313" key="2">
    <source>
        <dbReference type="EMBL" id="OXC73410.1"/>
    </source>
</evidence>
<dbReference type="AlphaFoldDB" id="A0A226WRF4"/>
<reference evidence="3" key="1">
    <citation type="submission" date="2017-01" db="EMBL/GenBank/DDBJ databases">
        <title>Genome Analysis of Deinococcus marmoris KOPRI26562.</title>
        <authorList>
            <person name="Kim J.H."/>
            <person name="Oh H.-M."/>
        </authorList>
    </citation>
    <scope>NUCLEOTIDE SEQUENCE [LARGE SCALE GENOMIC DNA]</scope>
    <source>
        <strain evidence="3">PAMC 26633</strain>
    </source>
</reference>
<accession>A0A226WRF4</accession>
<dbReference type="SUPFAM" id="SSF50494">
    <property type="entry name" value="Trypsin-like serine proteases"/>
    <property type="match status" value="1"/>
</dbReference>
<dbReference type="EMBL" id="MTHB01000251">
    <property type="protein sequence ID" value="OXC73410.1"/>
    <property type="molecule type" value="Genomic_DNA"/>
</dbReference>